<keyword evidence="3" id="KW-1185">Reference proteome</keyword>
<evidence type="ECO:0000313" key="2">
    <source>
        <dbReference type="EMBL" id="QDS74369.1"/>
    </source>
</evidence>
<name>A0A517LFF8_9PEZI</name>
<dbReference type="InterPro" id="IPR043129">
    <property type="entry name" value="ATPase_NBD"/>
</dbReference>
<evidence type="ECO:0008006" key="4">
    <source>
        <dbReference type="Google" id="ProtNLM"/>
    </source>
</evidence>
<reference evidence="2 3" key="1">
    <citation type="submission" date="2019-07" db="EMBL/GenBank/DDBJ databases">
        <title>Finished genome of Venturia effusa.</title>
        <authorList>
            <person name="Young C.A."/>
            <person name="Cox M.P."/>
            <person name="Ganley A.R.D."/>
            <person name="David W.J."/>
        </authorList>
    </citation>
    <scope>NUCLEOTIDE SEQUENCE [LARGE SCALE GENOMIC DNA]</scope>
    <source>
        <strain evidence="3">albino</strain>
    </source>
</reference>
<proteinExistence type="predicted"/>
<dbReference type="Gene3D" id="3.30.420.40">
    <property type="match status" value="1"/>
</dbReference>
<feature type="compositionally biased region" description="Pro residues" evidence="1">
    <location>
        <begin position="28"/>
        <end position="52"/>
    </location>
</feature>
<dbReference type="AlphaFoldDB" id="A0A517LFF8"/>
<accession>A0A517LFF8</accession>
<dbReference type="Proteomes" id="UP000316270">
    <property type="component" value="Chromosome 11"/>
</dbReference>
<dbReference type="STRING" id="50376.A0A517LFF8"/>
<evidence type="ECO:0000256" key="1">
    <source>
        <dbReference type="SAM" id="MobiDB-lite"/>
    </source>
</evidence>
<dbReference type="OrthoDB" id="2963168at2759"/>
<dbReference type="PANTHER" id="PTHR14187:SF5">
    <property type="entry name" value="HEAT SHOCK 70 KDA PROTEIN 12A"/>
    <property type="match status" value="1"/>
</dbReference>
<organism evidence="2 3">
    <name type="scientific">Venturia effusa</name>
    <dbReference type="NCBI Taxonomy" id="50376"/>
    <lineage>
        <taxon>Eukaryota</taxon>
        <taxon>Fungi</taxon>
        <taxon>Dikarya</taxon>
        <taxon>Ascomycota</taxon>
        <taxon>Pezizomycotina</taxon>
        <taxon>Dothideomycetes</taxon>
        <taxon>Pleosporomycetidae</taxon>
        <taxon>Venturiales</taxon>
        <taxon>Venturiaceae</taxon>
        <taxon>Venturia</taxon>
    </lineage>
</organism>
<feature type="compositionally biased region" description="Polar residues" evidence="1">
    <location>
        <begin position="10"/>
        <end position="22"/>
    </location>
</feature>
<sequence>MAAELDSRNYSKSRTVSQTRDTSSLPSSLPPLPLPPRSAPPSMPRPEFPFPRAPSSLNRSPSPLPRSPPPSRSSTPRLSTYARSHPAIPYRAPFLIGIDFGTTFSGVAWAKGSSRSGNLDQKSIHVVTDWPGGGNDSYKVPTKIQYGANGSHQCGYEVSARSDSLQWFKLLLIEEEDIPNHLRDSDHIQVIDDVRERLARTGKTVVEVIADYLKFLWNNAIATIKRSETSALVDSTPCVVVLTFPLLWKPYAVQRMRDAAQRAGILAPRSRTSVAPTILHTVEEPEAAALAIYGDRRRDRSAFGIGQTFVVLDAGGGTCDLGQWQALKAQICSDISISNRKSGGLCGAAFLDKEFDKKPKEWVGKKKVKETNEAVYRRLLEDNWERVLKKKFDGSNRDWGFPAPPEWEKTSFKSKVFGRRLDKPTINNSELSLTAEKLKEVFKPILGQIYEFVLQQVSTASDRGKNPTAIVLAGGLGSNLYLYKFLSRKFSNTDIIQHPYPGPWQAICRGAVIRADIVAPPGPHLEADWQEAASSVPTGVISRKSRHSYGIVKFVDFVEGFHDRRDRWEMESVNRIAAINQMEWYIKRDDDMQDRQPKKMPWKRYLPEDYQDTTIGVDLFHCDPSLPTRKADHVRKLCTIHARLPPLSTLPVLRNDVGKKFHVVHFDFLMTPQGTSIEWTVWINDEKL</sequence>
<feature type="region of interest" description="Disordered" evidence="1">
    <location>
        <begin position="1"/>
        <end position="82"/>
    </location>
</feature>
<dbReference type="EMBL" id="CP042195">
    <property type="protein sequence ID" value="QDS74369.1"/>
    <property type="molecule type" value="Genomic_DNA"/>
</dbReference>
<gene>
    <name evidence="2" type="ORF">FKW77_004996</name>
</gene>
<dbReference type="SUPFAM" id="SSF53067">
    <property type="entry name" value="Actin-like ATPase domain"/>
    <property type="match status" value="2"/>
</dbReference>
<dbReference type="PANTHER" id="PTHR14187">
    <property type="entry name" value="ALPHA KINASE/ELONGATION FACTOR 2 KINASE"/>
    <property type="match status" value="1"/>
</dbReference>
<evidence type="ECO:0000313" key="3">
    <source>
        <dbReference type="Proteomes" id="UP000316270"/>
    </source>
</evidence>
<dbReference type="CDD" id="cd10170">
    <property type="entry name" value="ASKHA_NBD_HSP70"/>
    <property type="match status" value="1"/>
</dbReference>
<feature type="compositionally biased region" description="Pro residues" evidence="1">
    <location>
        <begin position="62"/>
        <end position="71"/>
    </location>
</feature>
<protein>
    <recommendedName>
        <fullName evidence="4">Actin-like ATPase domain-containing protein</fullName>
    </recommendedName>
</protein>